<feature type="region of interest" description="Disordered" evidence="1">
    <location>
        <begin position="182"/>
        <end position="210"/>
    </location>
</feature>
<accession>A0AAD7GL31</accession>
<evidence type="ECO:0000313" key="3">
    <source>
        <dbReference type="Proteomes" id="UP001215598"/>
    </source>
</evidence>
<dbReference type="AlphaFoldDB" id="A0AAD7GL31"/>
<gene>
    <name evidence="2" type="ORF">B0H16DRAFT_1835839</name>
</gene>
<comment type="caution">
    <text evidence="2">The sequence shown here is derived from an EMBL/GenBank/DDBJ whole genome shotgun (WGS) entry which is preliminary data.</text>
</comment>
<protein>
    <submittedName>
        <fullName evidence="2">Uncharacterized protein</fullName>
    </submittedName>
</protein>
<organism evidence="2 3">
    <name type="scientific">Mycena metata</name>
    <dbReference type="NCBI Taxonomy" id="1033252"/>
    <lineage>
        <taxon>Eukaryota</taxon>
        <taxon>Fungi</taxon>
        <taxon>Dikarya</taxon>
        <taxon>Basidiomycota</taxon>
        <taxon>Agaricomycotina</taxon>
        <taxon>Agaricomycetes</taxon>
        <taxon>Agaricomycetidae</taxon>
        <taxon>Agaricales</taxon>
        <taxon>Marasmiineae</taxon>
        <taxon>Mycenaceae</taxon>
        <taxon>Mycena</taxon>
    </lineage>
</organism>
<evidence type="ECO:0000313" key="2">
    <source>
        <dbReference type="EMBL" id="KAJ7699775.1"/>
    </source>
</evidence>
<name>A0AAD7GL31_9AGAR</name>
<feature type="region of interest" description="Disordered" evidence="1">
    <location>
        <begin position="32"/>
        <end position="63"/>
    </location>
</feature>
<keyword evidence="3" id="KW-1185">Reference proteome</keyword>
<reference evidence="2" key="1">
    <citation type="submission" date="2023-03" db="EMBL/GenBank/DDBJ databases">
        <title>Massive genome expansion in bonnet fungi (Mycena s.s.) driven by repeated elements and novel gene families across ecological guilds.</title>
        <authorList>
            <consortium name="Lawrence Berkeley National Laboratory"/>
            <person name="Harder C.B."/>
            <person name="Miyauchi S."/>
            <person name="Viragh M."/>
            <person name="Kuo A."/>
            <person name="Thoen E."/>
            <person name="Andreopoulos B."/>
            <person name="Lu D."/>
            <person name="Skrede I."/>
            <person name="Drula E."/>
            <person name="Henrissat B."/>
            <person name="Morin E."/>
            <person name="Kohler A."/>
            <person name="Barry K."/>
            <person name="LaButti K."/>
            <person name="Morin E."/>
            <person name="Salamov A."/>
            <person name="Lipzen A."/>
            <person name="Mereny Z."/>
            <person name="Hegedus B."/>
            <person name="Baldrian P."/>
            <person name="Stursova M."/>
            <person name="Weitz H."/>
            <person name="Taylor A."/>
            <person name="Grigoriev I.V."/>
            <person name="Nagy L.G."/>
            <person name="Martin F."/>
            <person name="Kauserud H."/>
        </authorList>
    </citation>
    <scope>NUCLEOTIDE SEQUENCE</scope>
    <source>
        <strain evidence="2">CBHHK182m</strain>
    </source>
</reference>
<sequence>MFIRNLARRHQLQKRNARLEVLARGLERETRRELEKNGALMEGPGGAGVQDGGERDARKAARKGQGVRLHVRYVDAYATPANTTFDATCATPLHGGIAQWEEEGQCGDVEKDGARELGVCKSPAWGREDGVSGGGAAWTRPSHVCAHTLPARLRTHLLRVRKLAASRGAGRWARGTAVRARTPCNEVQEGGGDEGEGERGGNEGSGVTAQRGTCFYARTTGRRGRSGERKGAWGLHGVLVGIRLSTDFLNALECP</sequence>
<proteinExistence type="predicted"/>
<dbReference type="EMBL" id="JARKIB010000566">
    <property type="protein sequence ID" value="KAJ7699775.1"/>
    <property type="molecule type" value="Genomic_DNA"/>
</dbReference>
<dbReference type="Proteomes" id="UP001215598">
    <property type="component" value="Unassembled WGS sequence"/>
</dbReference>
<evidence type="ECO:0000256" key="1">
    <source>
        <dbReference type="SAM" id="MobiDB-lite"/>
    </source>
</evidence>